<evidence type="ECO:0000256" key="1">
    <source>
        <dbReference type="ARBA" id="ARBA00004323"/>
    </source>
</evidence>
<dbReference type="GO" id="GO:0000139">
    <property type="term" value="C:Golgi membrane"/>
    <property type="evidence" value="ECO:0007669"/>
    <property type="project" value="UniProtKB-SubCell"/>
</dbReference>
<evidence type="ECO:0000256" key="10">
    <source>
        <dbReference type="RuleBase" id="RU363063"/>
    </source>
</evidence>
<keyword evidence="13" id="KW-1185">Reference proteome</keyword>
<dbReference type="AlphaFoldDB" id="A0AAV3ZHD6"/>
<evidence type="ECO:0000256" key="2">
    <source>
        <dbReference type="ARBA" id="ARBA00008661"/>
    </source>
</evidence>
<reference evidence="12 13" key="1">
    <citation type="journal article" date="2021" name="Elife">
        <title>Chloroplast acquisition without the gene transfer in kleptoplastic sea slugs, Plakobranchus ocellatus.</title>
        <authorList>
            <person name="Maeda T."/>
            <person name="Takahashi S."/>
            <person name="Yoshida T."/>
            <person name="Shimamura S."/>
            <person name="Takaki Y."/>
            <person name="Nagai Y."/>
            <person name="Toyoda A."/>
            <person name="Suzuki Y."/>
            <person name="Arimoto A."/>
            <person name="Ishii H."/>
            <person name="Satoh N."/>
            <person name="Nishiyama T."/>
            <person name="Hasebe M."/>
            <person name="Maruyama T."/>
            <person name="Minagawa J."/>
            <person name="Obokata J."/>
            <person name="Shigenobu S."/>
        </authorList>
    </citation>
    <scope>NUCLEOTIDE SEQUENCE [LARGE SCALE GENOMIC DNA]</scope>
</reference>
<accession>A0AAV3ZHD6</accession>
<name>A0AAV3ZHD6_9GAST</name>
<dbReference type="PANTHER" id="PTHR11214:SF378">
    <property type="entry name" value="BETA-1,3-GALACTOSYLTRANSFERASE 4"/>
    <property type="match status" value="1"/>
</dbReference>
<dbReference type="Gene3D" id="3.90.550.50">
    <property type="match status" value="1"/>
</dbReference>
<keyword evidence="9 10" id="KW-0472">Membrane</keyword>
<evidence type="ECO:0000256" key="9">
    <source>
        <dbReference type="ARBA" id="ARBA00023136"/>
    </source>
</evidence>
<dbReference type="PANTHER" id="PTHR11214">
    <property type="entry name" value="BETA-1,3-N-ACETYLGLUCOSAMINYLTRANSFERASE"/>
    <property type="match status" value="1"/>
</dbReference>
<proteinExistence type="inferred from homology"/>
<gene>
    <name evidence="12" type="ORF">PoB_002181600</name>
</gene>
<evidence type="ECO:0000256" key="11">
    <source>
        <dbReference type="SAM" id="MobiDB-lite"/>
    </source>
</evidence>
<dbReference type="EC" id="2.4.1.-" evidence="10"/>
<dbReference type="GO" id="GO:0016758">
    <property type="term" value="F:hexosyltransferase activity"/>
    <property type="evidence" value="ECO:0007669"/>
    <property type="project" value="InterPro"/>
</dbReference>
<evidence type="ECO:0000256" key="4">
    <source>
        <dbReference type="ARBA" id="ARBA00022679"/>
    </source>
</evidence>
<dbReference type="Pfam" id="PF01762">
    <property type="entry name" value="Galactosyl_T"/>
    <property type="match status" value="1"/>
</dbReference>
<evidence type="ECO:0000256" key="8">
    <source>
        <dbReference type="ARBA" id="ARBA00023034"/>
    </source>
</evidence>
<dbReference type="EMBL" id="BLXT01002485">
    <property type="protein sequence ID" value="GFN95310.1"/>
    <property type="molecule type" value="Genomic_DNA"/>
</dbReference>
<keyword evidence="8 10" id="KW-0333">Golgi apparatus</keyword>
<keyword evidence="6 10" id="KW-0735">Signal-anchor</keyword>
<organism evidence="12 13">
    <name type="scientific">Plakobranchus ocellatus</name>
    <dbReference type="NCBI Taxonomy" id="259542"/>
    <lineage>
        <taxon>Eukaryota</taxon>
        <taxon>Metazoa</taxon>
        <taxon>Spiralia</taxon>
        <taxon>Lophotrochozoa</taxon>
        <taxon>Mollusca</taxon>
        <taxon>Gastropoda</taxon>
        <taxon>Heterobranchia</taxon>
        <taxon>Euthyneura</taxon>
        <taxon>Panpulmonata</taxon>
        <taxon>Sacoglossa</taxon>
        <taxon>Placobranchoidea</taxon>
        <taxon>Plakobranchidae</taxon>
        <taxon>Plakobranchus</taxon>
    </lineage>
</organism>
<comment type="caution">
    <text evidence="12">The sequence shown here is derived from an EMBL/GenBank/DDBJ whole genome shotgun (WGS) entry which is preliminary data.</text>
</comment>
<keyword evidence="7 10" id="KW-1133">Transmembrane helix</keyword>
<dbReference type="GO" id="GO:0006493">
    <property type="term" value="P:protein O-linked glycosylation"/>
    <property type="evidence" value="ECO:0007669"/>
    <property type="project" value="TreeGrafter"/>
</dbReference>
<evidence type="ECO:0000256" key="7">
    <source>
        <dbReference type="ARBA" id="ARBA00022989"/>
    </source>
</evidence>
<sequence length="430" mass="49323">MEWMEGGIIRIPLKYVYLCAIVLFSAYFVAREISMTNKWRRQTACQGFRQNLQLRQTSEQLASRDFSVPGSEESGPESADETKKKMRRDGTNAGRKSKDEICRRRPTQTNPLYCPDCIRPRAIKLSERMQHVSYSSLMFPRGPSDLFQLRETKQQNFVEDYLIKPWAVCSYSRRCPYLLAVQLLFVLGHQVKSAKPRMSPASGPGPQKNLGKKRLWDELQAEADAHGDLLFIDMHDSYFNLTLKLMSAFKWVYDHCPTTKFVLKIDTDTFVNIPLLIDVLILNKNRLRYSVIGTIYTQERAVHRSSKWAVNTSVYPPPVFPVYASGCNYVISTTALGQLMDIFPFMPLDHTTTFLGADFFATGAMGQLLSFDFFDIPEPAVFGPCNRALGNPCEMILDNRIFGVVPHSPGNMTYLLKLWRSFYRYYGHSR</sequence>
<evidence type="ECO:0000256" key="6">
    <source>
        <dbReference type="ARBA" id="ARBA00022968"/>
    </source>
</evidence>
<dbReference type="Proteomes" id="UP000735302">
    <property type="component" value="Unassembled WGS sequence"/>
</dbReference>
<comment type="subcellular location">
    <subcellularLocation>
        <location evidence="1 10">Golgi apparatus membrane</location>
        <topology evidence="1 10">Single-pass type II membrane protein</topology>
    </subcellularLocation>
</comment>
<keyword evidence="3 10" id="KW-0328">Glycosyltransferase</keyword>
<keyword evidence="4" id="KW-0808">Transferase</keyword>
<evidence type="ECO:0000313" key="12">
    <source>
        <dbReference type="EMBL" id="GFN95310.1"/>
    </source>
</evidence>
<feature type="region of interest" description="Disordered" evidence="11">
    <location>
        <begin position="59"/>
        <end position="102"/>
    </location>
</feature>
<feature type="transmembrane region" description="Helical" evidence="10">
    <location>
        <begin position="12"/>
        <end position="30"/>
    </location>
</feature>
<keyword evidence="5 10" id="KW-0812">Transmembrane</keyword>
<evidence type="ECO:0000313" key="13">
    <source>
        <dbReference type="Proteomes" id="UP000735302"/>
    </source>
</evidence>
<dbReference type="InterPro" id="IPR002659">
    <property type="entry name" value="Glyco_trans_31"/>
</dbReference>
<comment type="similarity">
    <text evidence="2 10">Belongs to the glycosyltransferase 31 family.</text>
</comment>
<protein>
    <recommendedName>
        <fullName evidence="10">Hexosyltransferase</fullName>
        <ecNumber evidence="10">2.4.1.-</ecNumber>
    </recommendedName>
</protein>
<evidence type="ECO:0000256" key="3">
    <source>
        <dbReference type="ARBA" id="ARBA00022676"/>
    </source>
</evidence>
<evidence type="ECO:0000256" key="5">
    <source>
        <dbReference type="ARBA" id="ARBA00022692"/>
    </source>
</evidence>